<dbReference type="InterPro" id="IPR006683">
    <property type="entry name" value="Thioestr_dom"/>
</dbReference>
<dbReference type="Gene3D" id="3.10.129.10">
    <property type="entry name" value="Hotdog Thioesterase"/>
    <property type="match status" value="1"/>
</dbReference>
<sequence length="204" mass="22106">MAPSLPTLSKVEKSATASEIAHFKTVPLAKATLDDHAFKPIYISRSLTPDGLGHTLMADTWNTPATIAHLLSLYRPSSSCNSDVRAEVRRFYDFGSGLNAHSGLLHGGVLSCILDSTMSNMAGLAARELPTEAKSMMIFTVQLNVKYEKPVKTPAAVMVKAWIKSIDEKGKKFWVEACVVSGESGKVSHAKAEGLWLRSSTEKL</sequence>
<dbReference type="CDD" id="cd03443">
    <property type="entry name" value="PaaI_thioesterase"/>
    <property type="match status" value="1"/>
</dbReference>
<accession>A0AAN7YFX4</accession>
<keyword evidence="3" id="KW-1185">Reference proteome</keyword>
<dbReference type="Pfam" id="PF03061">
    <property type="entry name" value="4HBT"/>
    <property type="match status" value="1"/>
</dbReference>
<reference evidence="2 3" key="1">
    <citation type="submission" date="2023-08" db="EMBL/GenBank/DDBJ databases">
        <title>Black Yeasts Isolated from many extreme environments.</title>
        <authorList>
            <person name="Coleine C."/>
            <person name="Stajich J.E."/>
            <person name="Selbmann L."/>
        </authorList>
    </citation>
    <scope>NUCLEOTIDE SEQUENCE [LARGE SCALE GENOMIC DNA]</scope>
    <source>
        <strain evidence="2 3">CCFEE 5910</strain>
    </source>
</reference>
<dbReference type="EMBL" id="JAVRRJ010000005">
    <property type="protein sequence ID" value="KAK5084358.1"/>
    <property type="molecule type" value="Genomic_DNA"/>
</dbReference>
<comment type="caution">
    <text evidence="2">The sequence shown here is derived from an EMBL/GenBank/DDBJ whole genome shotgun (WGS) entry which is preliminary data.</text>
</comment>
<proteinExistence type="predicted"/>
<evidence type="ECO:0000259" key="1">
    <source>
        <dbReference type="Pfam" id="PF03061"/>
    </source>
</evidence>
<organism evidence="2 3">
    <name type="scientific">Lithohypha guttulata</name>
    <dbReference type="NCBI Taxonomy" id="1690604"/>
    <lineage>
        <taxon>Eukaryota</taxon>
        <taxon>Fungi</taxon>
        <taxon>Dikarya</taxon>
        <taxon>Ascomycota</taxon>
        <taxon>Pezizomycotina</taxon>
        <taxon>Eurotiomycetes</taxon>
        <taxon>Chaetothyriomycetidae</taxon>
        <taxon>Chaetothyriales</taxon>
        <taxon>Trichomeriaceae</taxon>
        <taxon>Lithohypha</taxon>
    </lineage>
</organism>
<protein>
    <recommendedName>
        <fullName evidence="1">Thioesterase domain-containing protein</fullName>
    </recommendedName>
</protein>
<dbReference type="AlphaFoldDB" id="A0AAN7YFX4"/>
<dbReference type="PANTHER" id="PTHR47260:SF1">
    <property type="entry name" value="UPF0644 PROTEIN PB2B4.06"/>
    <property type="match status" value="1"/>
</dbReference>
<name>A0AAN7YFX4_9EURO</name>
<dbReference type="Proteomes" id="UP001309876">
    <property type="component" value="Unassembled WGS sequence"/>
</dbReference>
<gene>
    <name evidence="2" type="ORF">LTR05_005434</name>
</gene>
<dbReference type="SUPFAM" id="SSF54637">
    <property type="entry name" value="Thioesterase/thiol ester dehydrase-isomerase"/>
    <property type="match status" value="1"/>
</dbReference>
<evidence type="ECO:0000313" key="3">
    <source>
        <dbReference type="Proteomes" id="UP001309876"/>
    </source>
</evidence>
<dbReference type="PANTHER" id="PTHR47260">
    <property type="entry name" value="UPF0644 PROTEIN PB2B4.06"/>
    <property type="match status" value="1"/>
</dbReference>
<dbReference type="InterPro" id="IPR052061">
    <property type="entry name" value="PTE-AB_protein"/>
</dbReference>
<feature type="domain" description="Thioesterase" evidence="1">
    <location>
        <begin position="103"/>
        <end position="166"/>
    </location>
</feature>
<dbReference type="InterPro" id="IPR029069">
    <property type="entry name" value="HotDog_dom_sf"/>
</dbReference>
<evidence type="ECO:0000313" key="2">
    <source>
        <dbReference type="EMBL" id="KAK5084358.1"/>
    </source>
</evidence>